<feature type="transmembrane region" description="Helical" evidence="1">
    <location>
        <begin position="38"/>
        <end position="60"/>
    </location>
</feature>
<dbReference type="Proteomes" id="UP000447434">
    <property type="component" value="Chromosome 14"/>
</dbReference>
<dbReference type="EMBL" id="WOCE01000014">
    <property type="protein sequence ID" value="KAE9599573.1"/>
    <property type="molecule type" value="Genomic_DNA"/>
</dbReference>
<evidence type="ECO:0000256" key="1">
    <source>
        <dbReference type="SAM" id="Phobius"/>
    </source>
</evidence>
<gene>
    <name evidence="2" type="ORF">Lalb_Chr14g0363751</name>
</gene>
<evidence type="ECO:0000313" key="3">
    <source>
        <dbReference type="Proteomes" id="UP000447434"/>
    </source>
</evidence>
<dbReference type="AlphaFoldDB" id="A0A6A4P483"/>
<reference evidence="3" key="1">
    <citation type="journal article" date="2020" name="Nat. Commun.">
        <title>Genome sequence of the cluster root forming white lupin.</title>
        <authorList>
            <person name="Hufnagel B."/>
            <person name="Marques A."/>
            <person name="Soriano A."/>
            <person name="Marques L."/>
            <person name="Divol F."/>
            <person name="Doumas P."/>
            <person name="Sallet E."/>
            <person name="Mancinotti D."/>
            <person name="Carrere S."/>
            <person name="Marande W."/>
            <person name="Arribat S."/>
            <person name="Keller J."/>
            <person name="Huneau C."/>
            <person name="Blein T."/>
            <person name="Aime D."/>
            <person name="Laguerre M."/>
            <person name="Taylor J."/>
            <person name="Schubert V."/>
            <person name="Nelson M."/>
            <person name="Geu-Flores F."/>
            <person name="Crespi M."/>
            <person name="Gallardo-Guerrero K."/>
            <person name="Delaux P.-M."/>
            <person name="Salse J."/>
            <person name="Berges H."/>
            <person name="Guyot R."/>
            <person name="Gouzy J."/>
            <person name="Peret B."/>
        </authorList>
    </citation>
    <scope>NUCLEOTIDE SEQUENCE [LARGE SCALE GENOMIC DNA]</scope>
    <source>
        <strain evidence="3">cv. Amiga</strain>
    </source>
</reference>
<keyword evidence="1" id="KW-0472">Membrane</keyword>
<sequence length="79" mass="9416">MCCTLEFLRFWYSRIAFIRQDTFSGQRAFESCFSFSKFIVICLLISVVLRACLLVESMVLTKEKNRTQTHIHVNWFVKK</sequence>
<accession>A0A6A4P483</accession>
<name>A0A6A4P483_LUPAL</name>
<keyword evidence="1" id="KW-0812">Transmembrane</keyword>
<organism evidence="2 3">
    <name type="scientific">Lupinus albus</name>
    <name type="common">White lupine</name>
    <name type="synonym">Lupinus termis</name>
    <dbReference type="NCBI Taxonomy" id="3870"/>
    <lineage>
        <taxon>Eukaryota</taxon>
        <taxon>Viridiplantae</taxon>
        <taxon>Streptophyta</taxon>
        <taxon>Embryophyta</taxon>
        <taxon>Tracheophyta</taxon>
        <taxon>Spermatophyta</taxon>
        <taxon>Magnoliopsida</taxon>
        <taxon>eudicotyledons</taxon>
        <taxon>Gunneridae</taxon>
        <taxon>Pentapetalae</taxon>
        <taxon>rosids</taxon>
        <taxon>fabids</taxon>
        <taxon>Fabales</taxon>
        <taxon>Fabaceae</taxon>
        <taxon>Papilionoideae</taxon>
        <taxon>50 kb inversion clade</taxon>
        <taxon>genistoids sensu lato</taxon>
        <taxon>core genistoids</taxon>
        <taxon>Genisteae</taxon>
        <taxon>Lupinus</taxon>
    </lineage>
</organism>
<keyword evidence="1" id="KW-1133">Transmembrane helix</keyword>
<protein>
    <submittedName>
        <fullName evidence="2">Uncharacterized protein</fullName>
    </submittedName>
</protein>
<proteinExistence type="predicted"/>
<evidence type="ECO:0000313" key="2">
    <source>
        <dbReference type="EMBL" id="KAE9599573.1"/>
    </source>
</evidence>
<comment type="caution">
    <text evidence="2">The sequence shown here is derived from an EMBL/GenBank/DDBJ whole genome shotgun (WGS) entry which is preliminary data.</text>
</comment>
<keyword evidence="3" id="KW-1185">Reference proteome</keyword>